<name>A0A6L2M4J1_TANCI</name>
<evidence type="ECO:0000313" key="2">
    <source>
        <dbReference type="EMBL" id="GEU68530.1"/>
    </source>
</evidence>
<organism evidence="2">
    <name type="scientific">Tanacetum cinerariifolium</name>
    <name type="common">Dalmatian daisy</name>
    <name type="synonym">Chrysanthemum cinerariifolium</name>
    <dbReference type="NCBI Taxonomy" id="118510"/>
    <lineage>
        <taxon>Eukaryota</taxon>
        <taxon>Viridiplantae</taxon>
        <taxon>Streptophyta</taxon>
        <taxon>Embryophyta</taxon>
        <taxon>Tracheophyta</taxon>
        <taxon>Spermatophyta</taxon>
        <taxon>Magnoliopsida</taxon>
        <taxon>eudicotyledons</taxon>
        <taxon>Gunneridae</taxon>
        <taxon>Pentapetalae</taxon>
        <taxon>asterids</taxon>
        <taxon>campanulids</taxon>
        <taxon>Asterales</taxon>
        <taxon>Asteraceae</taxon>
        <taxon>Asteroideae</taxon>
        <taxon>Anthemideae</taxon>
        <taxon>Anthemidinae</taxon>
        <taxon>Tanacetum</taxon>
    </lineage>
</organism>
<proteinExistence type="predicted"/>
<dbReference type="EMBL" id="BKCJ010005767">
    <property type="protein sequence ID" value="GEU68530.1"/>
    <property type="molecule type" value="Genomic_DNA"/>
</dbReference>
<dbReference type="AlphaFoldDB" id="A0A6L2M4J1"/>
<feature type="region of interest" description="Disordered" evidence="1">
    <location>
        <begin position="160"/>
        <end position="198"/>
    </location>
</feature>
<evidence type="ECO:0000256" key="1">
    <source>
        <dbReference type="SAM" id="MobiDB-lite"/>
    </source>
</evidence>
<reference evidence="2" key="1">
    <citation type="journal article" date="2019" name="Sci. Rep.">
        <title>Draft genome of Tanacetum cinerariifolium, the natural source of mosquito coil.</title>
        <authorList>
            <person name="Yamashiro T."/>
            <person name="Shiraishi A."/>
            <person name="Satake H."/>
            <person name="Nakayama K."/>
        </authorList>
    </citation>
    <scope>NUCLEOTIDE SEQUENCE</scope>
</reference>
<accession>A0A6L2M4J1</accession>
<sequence length="742" mass="86069">MLQIFPKLPGQKFEDPPFVKEILSFIRDLGDTGEIMVLSDVNVNHMYQPWRSFAAIINMCLSGKTTGHDSLRLSLENKNSKKNNDMCYPRFTKIIIDYIMKKDLSIPRRNKMFWHTARDDPTFTTIRVISKHQTTQIYDAILPKQLTNQAMIESEAYKTYYANDEDDDDQDDYNADDEYDDDQDDDNANEEDDDAYDDVTQGYNVEEEKMDEELTNEEKVNELYNDMNINLEGRDTIMTDALLPNVQATQVIEDTHVIMLLSLLKFNNRVLLYHQALSPTCLTQIWIQTLEFKQTNQFAKVVSSILDIVDKYLDNQMNEVVKVAVQLQSDKLIEEAQAKNEYFINKLDENIKKIIKEQVKVYIKEQVFKILPRIEKLVNEQLEAKVLTRSSNEAKTSHGVAANLYELEMKKILIDKIESNKSIHQSDQQKTRYKALTDVYETDKVILDTYGHTVKFKRRRDDEDDNEEPFAGSNWGSKRRRDGKEPESSTKPPTPDLDWNKTLPVAHRPIQPWISNLARKEDTRDSFNKLMDTPLDFSSGASSRTYATSVTKTKAADYGHIKWIEDLVPNTMWSPVPVIYDKHVMRNLSLGMKVSTILWICCQHGICSLTNLTIEERLALNVSLQMFTRSIVIQRHVEDLQLGIKRMKYLPQTFWRNVDKERAGAMIQAIDKQLKNKRIIRSLEKFDCDEIPKRPTMYLSLWSYKVVRHSYSNPMIHAEPEGSSQGYPLVSVEVLSEDGNRA</sequence>
<feature type="region of interest" description="Disordered" evidence="1">
    <location>
        <begin position="459"/>
        <end position="502"/>
    </location>
</feature>
<gene>
    <name evidence="2" type="ORF">Tci_040508</name>
</gene>
<protein>
    <submittedName>
        <fullName evidence="2">Uncharacterized protein</fullName>
    </submittedName>
</protein>
<comment type="caution">
    <text evidence="2">The sequence shown here is derived from an EMBL/GenBank/DDBJ whole genome shotgun (WGS) entry which is preliminary data.</text>
</comment>
<feature type="compositionally biased region" description="Acidic residues" evidence="1">
    <location>
        <begin position="163"/>
        <end position="197"/>
    </location>
</feature>